<name>A0A9W6QYV8_9PSEU</name>
<dbReference type="AlphaFoldDB" id="A0A9W6QYV8"/>
<keyword evidence="3" id="KW-1185">Reference proteome</keyword>
<dbReference type="Gene3D" id="3.40.50.2300">
    <property type="match status" value="1"/>
</dbReference>
<comment type="caution">
    <text evidence="2">The sequence shown here is derived from an EMBL/GenBank/DDBJ whole genome shotgun (WGS) entry which is preliminary data.</text>
</comment>
<dbReference type="SUPFAM" id="SSF52172">
    <property type="entry name" value="CheY-like"/>
    <property type="match status" value="1"/>
</dbReference>
<accession>A0A9W6QYV8</accession>
<protein>
    <recommendedName>
        <fullName evidence="1">Response regulatory domain-containing protein</fullName>
    </recommendedName>
</protein>
<evidence type="ECO:0000259" key="1">
    <source>
        <dbReference type="SMART" id="SM00448"/>
    </source>
</evidence>
<evidence type="ECO:0000313" key="2">
    <source>
        <dbReference type="EMBL" id="GLY65098.1"/>
    </source>
</evidence>
<dbReference type="Proteomes" id="UP001165136">
    <property type="component" value="Unassembled WGS sequence"/>
</dbReference>
<organism evidence="2 3">
    <name type="scientific">Amycolatopsis taiwanensis</name>
    <dbReference type="NCBI Taxonomy" id="342230"/>
    <lineage>
        <taxon>Bacteria</taxon>
        <taxon>Bacillati</taxon>
        <taxon>Actinomycetota</taxon>
        <taxon>Actinomycetes</taxon>
        <taxon>Pseudonocardiales</taxon>
        <taxon>Pseudonocardiaceae</taxon>
        <taxon>Amycolatopsis</taxon>
    </lineage>
</organism>
<feature type="domain" description="Response regulatory" evidence="1">
    <location>
        <begin position="10"/>
        <end position="107"/>
    </location>
</feature>
<dbReference type="GO" id="GO:0000160">
    <property type="term" value="P:phosphorelay signal transduction system"/>
    <property type="evidence" value="ECO:0007669"/>
    <property type="project" value="InterPro"/>
</dbReference>
<proteinExistence type="predicted"/>
<sequence>MTTDPDGTEMPVLMVEYDEDLRTALCAELGAADIAVTAAGARAEFSYLVVDRMLSDGHAITFVQKRRIAGYGVPVLVLTARDTVAARVAGFGHRGDDYLVKSFAMAVPGPGKGIVPAGDAPPVAPVVRGRGAGLRA</sequence>
<dbReference type="InterPro" id="IPR011006">
    <property type="entry name" value="CheY-like_superfamily"/>
</dbReference>
<gene>
    <name evidence="2" type="ORF">Atai01_17170</name>
</gene>
<evidence type="ECO:0000313" key="3">
    <source>
        <dbReference type="Proteomes" id="UP001165136"/>
    </source>
</evidence>
<dbReference type="InterPro" id="IPR001789">
    <property type="entry name" value="Sig_transdc_resp-reg_receiver"/>
</dbReference>
<dbReference type="SMART" id="SM00448">
    <property type="entry name" value="REC"/>
    <property type="match status" value="1"/>
</dbReference>
<reference evidence="2" key="1">
    <citation type="submission" date="2023-03" db="EMBL/GenBank/DDBJ databases">
        <title>Amycolatopsis taiwanensis NBRC 103393.</title>
        <authorList>
            <person name="Ichikawa N."/>
            <person name="Sato H."/>
            <person name="Tonouchi N."/>
        </authorList>
    </citation>
    <scope>NUCLEOTIDE SEQUENCE</scope>
    <source>
        <strain evidence="2">NBRC 103393</strain>
    </source>
</reference>
<dbReference type="EMBL" id="BSTI01000003">
    <property type="protein sequence ID" value="GLY65098.1"/>
    <property type="molecule type" value="Genomic_DNA"/>
</dbReference>